<evidence type="ECO:0000313" key="1">
    <source>
        <dbReference type="EMBL" id="RJX67827.1"/>
    </source>
</evidence>
<evidence type="ECO:0000313" key="2">
    <source>
        <dbReference type="Proteomes" id="UP000284322"/>
    </source>
</evidence>
<organism evidence="1 2">
    <name type="scientific">Tsuneonella suprasediminis</name>
    <dbReference type="NCBI Taxonomy" id="2306996"/>
    <lineage>
        <taxon>Bacteria</taxon>
        <taxon>Pseudomonadati</taxon>
        <taxon>Pseudomonadota</taxon>
        <taxon>Alphaproteobacteria</taxon>
        <taxon>Sphingomonadales</taxon>
        <taxon>Erythrobacteraceae</taxon>
        <taxon>Tsuneonella</taxon>
    </lineage>
</organism>
<comment type="caution">
    <text evidence="1">The sequence shown here is derived from an EMBL/GenBank/DDBJ whole genome shotgun (WGS) entry which is preliminary data.</text>
</comment>
<keyword evidence="2" id="KW-1185">Reference proteome</keyword>
<name>A0A419R1J5_9SPHN</name>
<gene>
    <name evidence="1" type="ORF">D6858_07555</name>
</gene>
<accession>A0A419R1J5</accession>
<protein>
    <submittedName>
        <fullName evidence="1">Uncharacterized protein</fullName>
    </submittedName>
</protein>
<dbReference type="EMBL" id="RAHJ01000018">
    <property type="protein sequence ID" value="RJX67827.1"/>
    <property type="molecule type" value="Genomic_DNA"/>
</dbReference>
<reference evidence="1 2" key="1">
    <citation type="submission" date="2018-09" db="EMBL/GenBank/DDBJ databases">
        <title>Altererythrobacter sp.Ery1 and Ery12, the genome sequencing of novel strains in genus Alterythrobacter.</title>
        <authorList>
            <person name="Cheng H."/>
            <person name="Wu Y.-H."/>
            <person name="Fang C."/>
            <person name="Xu X.-W."/>
        </authorList>
    </citation>
    <scope>NUCLEOTIDE SEQUENCE [LARGE SCALE GENOMIC DNA]</scope>
    <source>
        <strain evidence="1 2">Ery12</strain>
    </source>
</reference>
<dbReference type="Proteomes" id="UP000284322">
    <property type="component" value="Unassembled WGS sequence"/>
</dbReference>
<sequence length="86" mass="9374">MLPIDLISPSIAAARPVSARIVGPHMLPDRNLPMEFTMDKSAVRHIAGMAARCRMLAGDALSGLRFEQDRLEKTSQYDAGYACLDA</sequence>
<dbReference type="AlphaFoldDB" id="A0A419R1J5"/>
<proteinExistence type="predicted"/>